<sequence length="151" mass="17368">MFFDFPKNQSLYAITASAPNESSFAEFCGLAKYGGTCLSNQFAQSWMKQSDDGDLQKITIKEQFENSKKKVKGSHVQQYGDPSLITMRLSEFQSFHKSIGEIPDEMFDILDRLMDREQRRNSDVESGISVPQPDVHLMYMKQRSTNEEFET</sequence>
<dbReference type="InterPro" id="IPR001096">
    <property type="entry name" value="Peptidase_C13"/>
</dbReference>
<dbReference type="PANTHER" id="PTHR12000">
    <property type="entry name" value="HEMOGLOBINASE FAMILY MEMBER"/>
    <property type="match status" value="1"/>
</dbReference>
<dbReference type="Proteomes" id="UP000324800">
    <property type="component" value="Unassembled WGS sequence"/>
</dbReference>
<dbReference type="Gene3D" id="3.40.50.1460">
    <property type="match status" value="1"/>
</dbReference>
<dbReference type="EMBL" id="SNRW01030598">
    <property type="protein sequence ID" value="KAA6357951.1"/>
    <property type="molecule type" value="Genomic_DNA"/>
</dbReference>
<dbReference type="GO" id="GO:0004197">
    <property type="term" value="F:cysteine-type endopeptidase activity"/>
    <property type="evidence" value="ECO:0007669"/>
    <property type="project" value="TreeGrafter"/>
</dbReference>
<dbReference type="GO" id="GO:0005773">
    <property type="term" value="C:vacuole"/>
    <property type="evidence" value="ECO:0007669"/>
    <property type="project" value="GOC"/>
</dbReference>
<dbReference type="GO" id="GO:0006624">
    <property type="term" value="P:vacuolar protein processing"/>
    <property type="evidence" value="ECO:0007669"/>
    <property type="project" value="TreeGrafter"/>
</dbReference>
<evidence type="ECO:0000313" key="3">
    <source>
        <dbReference type="Proteomes" id="UP000324800"/>
    </source>
</evidence>
<evidence type="ECO:0000256" key="1">
    <source>
        <dbReference type="ARBA" id="ARBA00009941"/>
    </source>
</evidence>
<reference evidence="2 3" key="1">
    <citation type="submission" date="2019-03" db="EMBL/GenBank/DDBJ databases">
        <title>Single cell metagenomics reveals metabolic interactions within the superorganism composed of flagellate Streblomastix strix and complex community of Bacteroidetes bacteria on its surface.</title>
        <authorList>
            <person name="Treitli S.C."/>
            <person name="Kolisko M."/>
            <person name="Husnik F."/>
            <person name="Keeling P."/>
            <person name="Hampl V."/>
        </authorList>
    </citation>
    <scope>NUCLEOTIDE SEQUENCE [LARGE SCALE GENOMIC DNA]</scope>
    <source>
        <strain evidence="2">ST1C</strain>
    </source>
</reference>
<accession>A0A5J4TK79</accession>
<dbReference type="OrthoDB" id="192611at2759"/>
<feature type="non-terminal residue" evidence="2">
    <location>
        <position position="151"/>
    </location>
</feature>
<dbReference type="AlphaFoldDB" id="A0A5J4TK79"/>
<organism evidence="2 3">
    <name type="scientific">Streblomastix strix</name>
    <dbReference type="NCBI Taxonomy" id="222440"/>
    <lineage>
        <taxon>Eukaryota</taxon>
        <taxon>Metamonada</taxon>
        <taxon>Preaxostyla</taxon>
        <taxon>Oxymonadida</taxon>
        <taxon>Streblomastigidae</taxon>
        <taxon>Streblomastix</taxon>
    </lineage>
</organism>
<proteinExistence type="inferred from homology"/>
<gene>
    <name evidence="2" type="ORF">EZS28_046522</name>
</gene>
<dbReference type="Pfam" id="PF01650">
    <property type="entry name" value="Peptidase_C13"/>
    <property type="match status" value="1"/>
</dbReference>
<evidence type="ECO:0000313" key="2">
    <source>
        <dbReference type="EMBL" id="KAA6357951.1"/>
    </source>
</evidence>
<protein>
    <submittedName>
        <fullName evidence="2">Uncharacterized protein</fullName>
    </submittedName>
</protein>
<comment type="caution">
    <text evidence="2">The sequence shown here is derived from an EMBL/GenBank/DDBJ whole genome shotgun (WGS) entry which is preliminary data.</text>
</comment>
<name>A0A5J4TK79_9EUKA</name>
<dbReference type="PANTHER" id="PTHR12000:SF42">
    <property type="entry name" value="LEGUMAIN"/>
    <property type="match status" value="1"/>
</dbReference>
<comment type="similarity">
    <text evidence="1">Belongs to the peptidase C13 family.</text>
</comment>
<dbReference type="GO" id="GO:0051603">
    <property type="term" value="P:proteolysis involved in protein catabolic process"/>
    <property type="evidence" value="ECO:0007669"/>
    <property type="project" value="TreeGrafter"/>
</dbReference>